<accession>A0A1U9NR28</accession>
<sequence>MTKEAKTKENQPKKKGKSRKKTVWITSIAVVLLLLVLLVVFAVPSYVSSEGGTSMIVGKVNNSIDGEVSIGDLSFGWWKGVEATDLTFDNPEERTSVRVARVSAKPKLMALMSGRIAVDDTVIDRPEVEMTVSRKQADEIFQAGTEEEDEESAGPGGDVMELEKFKLDMREGLVKINLQEEDGQMSTLLFKNIASKVDLNKPGRKSTFSLSLAVADNGNDSGQVSADGSVTPDKQGWRFKEGTEGTFNVNVKDLDLSSLRPLFALAGKDMQADGELNAELKTQIADGQISQLLADARLANFSQVVQGKKTELAEPVTLKADVSTSEDKVIINSFDLQSSFAQAKLTGTAESIDYTANADLAATQDFATQFMEPGPYEFSGKLQASGNAQMGEKIFSTKGNTTVEGLVLTKTAAAKDDQGESEQGAEQAEQQGPLRTEPTNLKIAYDIVKDAEAQKLTVKSMQLETDPQIAVVTMRDSTLPVGEGYEGLDASVNAKANLAELAVFAKAFDMIPADMILRGNADSEIKMTGTEKLVTVSSSKTTVADLFVQKEGQEEKFEDPSVNVTFKAVLEPEQKTVNELEVDVESRYIDIDKGRVSQSVKNGQKQLEGEFVAAYDLEQITPLIQPFLPVPMKMSGKRQSNINFSTRYAMDESEESNIFENLTGKANFGFDNASMMGMNFGKTDVNLDIQNGIMNIEPFETPVNDGMLRFAGVIDLTKKDKELRTPEPIQIVDKVNINDEMSAEMLKFVNPLFANQANISGIADFKAEQIVLPLGGGRENDINIAGTVAMSEVDMRATGLLGQISRLAKGVNGKIEVMPTDFTLQNGVLAYDNMQVNLGDNPLNFGGKIGLDKTLDMTIVLPYTADFETVKVGEEPDIRIPLPLSGTIDSPQLNVDKALGIIASEKAKAELRKALGGDKKEAEEGEDGEEEEKDAEDILKEEGRRILEDLFK</sequence>
<keyword evidence="3" id="KW-1185">Reference proteome</keyword>
<protein>
    <submittedName>
        <fullName evidence="2">Uncharacterized protein</fullName>
    </submittedName>
</protein>
<dbReference type="KEGG" id="alus:STSP2_03383"/>
<dbReference type="STRING" id="1936003.STSP2_03383"/>
<evidence type="ECO:0000256" key="1">
    <source>
        <dbReference type="SAM" id="MobiDB-lite"/>
    </source>
</evidence>
<dbReference type="RefSeq" id="WP_169853294.1">
    <property type="nucleotide sequence ID" value="NZ_CP019791.1"/>
</dbReference>
<dbReference type="EMBL" id="CP019791">
    <property type="protein sequence ID" value="AQT70178.1"/>
    <property type="molecule type" value="Genomic_DNA"/>
</dbReference>
<feature type="region of interest" description="Disordered" evidence="1">
    <location>
        <begin position="413"/>
        <end position="437"/>
    </location>
</feature>
<evidence type="ECO:0000313" key="3">
    <source>
        <dbReference type="Proteomes" id="UP000189674"/>
    </source>
</evidence>
<organism evidence="2 3">
    <name type="scientific">Anaerohalosphaera lusitana</name>
    <dbReference type="NCBI Taxonomy" id="1936003"/>
    <lineage>
        <taxon>Bacteria</taxon>
        <taxon>Pseudomonadati</taxon>
        <taxon>Planctomycetota</taxon>
        <taxon>Phycisphaerae</taxon>
        <taxon>Sedimentisphaerales</taxon>
        <taxon>Anaerohalosphaeraceae</taxon>
        <taxon>Anaerohalosphaera</taxon>
    </lineage>
</organism>
<dbReference type="Proteomes" id="UP000189674">
    <property type="component" value="Chromosome"/>
</dbReference>
<evidence type="ECO:0000313" key="2">
    <source>
        <dbReference type="EMBL" id="AQT70178.1"/>
    </source>
</evidence>
<feature type="compositionally biased region" description="Low complexity" evidence="1">
    <location>
        <begin position="421"/>
        <end position="432"/>
    </location>
</feature>
<dbReference type="GO" id="GO:0005886">
    <property type="term" value="C:plasma membrane"/>
    <property type="evidence" value="ECO:0007669"/>
    <property type="project" value="TreeGrafter"/>
</dbReference>
<dbReference type="PANTHER" id="PTHR30441:SF4">
    <property type="entry name" value="PROTEIN ASMA"/>
    <property type="match status" value="1"/>
</dbReference>
<feature type="region of interest" description="Disordered" evidence="1">
    <location>
        <begin position="913"/>
        <end position="940"/>
    </location>
</feature>
<reference evidence="3" key="1">
    <citation type="submission" date="2017-02" db="EMBL/GenBank/DDBJ databases">
        <title>Comparative genomics and description of representatives of a novel lineage of planctomycetes thriving in anoxic sediments.</title>
        <authorList>
            <person name="Spring S."/>
            <person name="Bunk B."/>
            <person name="Sproer C."/>
        </authorList>
    </citation>
    <scope>NUCLEOTIDE SEQUENCE [LARGE SCALE GENOMIC DNA]</scope>
    <source>
        <strain evidence="3">ST-NAGAB-D1</strain>
    </source>
</reference>
<dbReference type="InterPro" id="IPR052894">
    <property type="entry name" value="AsmA-related"/>
</dbReference>
<feature type="compositionally biased region" description="Acidic residues" evidence="1">
    <location>
        <begin position="923"/>
        <end position="935"/>
    </location>
</feature>
<gene>
    <name evidence="2" type="ORF">STSP2_03383</name>
</gene>
<dbReference type="GO" id="GO:0090313">
    <property type="term" value="P:regulation of protein targeting to membrane"/>
    <property type="evidence" value="ECO:0007669"/>
    <property type="project" value="TreeGrafter"/>
</dbReference>
<dbReference type="PANTHER" id="PTHR30441">
    <property type="entry name" value="DUF748 DOMAIN-CONTAINING PROTEIN"/>
    <property type="match status" value="1"/>
</dbReference>
<feature type="compositionally biased region" description="Basic and acidic residues" evidence="1">
    <location>
        <begin position="913"/>
        <end position="922"/>
    </location>
</feature>
<dbReference type="AlphaFoldDB" id="A0A1U9NR28"/>
<proteinExistence type="predicted"/>
<name>A0A1U9NR28_9BACT</name>